<accession>A0AA88KZ02</accession>
<dbReference type="Pfam" id="PF13881">
    <property type="entry name" value="Rad60-SLD_2"/>
    <property type="match status" value="1"/>
</dbReference>
<reference evidence="2" key="1">
    <citation type="submission" date="2023-07" db="EMBL/GenBank/DDBJ databases">
        <title>Chromosome-level genome assembly of Artemia franciscana.</title>
        <authorList>
            <person name="Jo E."/>
        </authorList>
    </citation>
    <scope>NUCLEOTIDE SEQUENCE</scope>
    <source>
        <tissue evidence="2">Whole body</tissue>
    </source>
</reference>
<dbReference type="Gene3D" id="3.10.20.90">
    <property type="entry name" value="Phosphatidylinositol 3-kinase Catalytic Subunit, Chain A, domain 1"/>
    <property type="match status" value="1"/>
</dbReference>
<gene>
    <name evidence="2" type="ORF">QYM36_011505</name>
</gene>
<sequence>MNSPALTEDRIHLKLILVSGKTKEFQFDPSISAGDIAKYLFENWPQEWNEEAVSKADILRLIFHGRFLHSNVTLESLGLPRSKTVVMHLVSRENLPEPSSSDQELKNKGRDTRCCQCSACTIM</sequence>
<feature type="domain" description="Ubiquitin-like" evidence="1">
    <location>
        <begin position="11"/>
        <end position="94"/>
    </location>
</feature>
<organism evidence="2 3">
    <name type="scientific">Artemia franciscana</name>
    <name type="common">Brine shrimp</name>
    <name type="synonym">Artemia sanfranciscana</name>
    <dbReference type="NCBI Taxonomy" id="6661"/>
    <lineage>
        <taxon>Eukaryota</taxon>
        <taxon>Metazoa</taxon>
        <taxon>Ecdysozoa</taxon>
        <taxon>Arthropoda</taxon>
        <taxon>Crustacea</taxon>
        <taxon>Branchiopoda</taxon>
        <taxon>Anostraca</taxon>
        <taxon>Artemiidae</taxon>
        <taxon>Artemia</taxon>
    </lineage>
</organism>
<evidence type="ECO:0000259" key="1">
    <source>
        <dbReference type="PROSITE" id="PS50053"/>
    </source>
</evidence>
<comment type="caution">
    <text evidence="2">The sequence shown here is derived from an EMBL/GenBank/DDBJ whole genome shotgun (WGS) entry which is preliminary data.</text>
</comment>
<dbReference type="SUPFAM" id="SSF54236">
    <property type="entry name" value="Ubiquitin-like"/>
    <property type="match status" value="1"/>
</dbReference>
<dbReference type="Proteomes" id="UP001187531">
    <property type="component" value="Unassembled WGS sequence"/>
</dbReference>
<dbReference type="PANTHER" id="PTHR13169">
    <property type="entry name" value="UBIQUITIN-LIKE PROTEIN 3 HCG-1 PROTEIN"/>
    <property type="match status" value="1"/>
</dbReference>
<dbReference type="InterPro" id="IPR040015">
    <property type="entry name" value="UBL3-like"/>
</dbReference>
<evidence type="ECO:0000313" key="2">
    <source>
        <dbReference type="EMBL" id="KAK2712828.1"/>
    </source>
</evidence>
<dbReference type="InterPro" id="IPR029071">
    <property type="entry name" value="Ubiquitin-like_domsf"/>
</dbReference>
<dbReference type="InterPro" id="IPR039540">
    <property type="entry name" value="UBL3-like_ubiquitin_dom"/>
</dbReference>
<dbReference type="PROSITE" id="PS50053">
    <property type="entry name" value="UBIQUITIN_2"/>
    <property type="match status" value="1"/>
</dbReference>
<evidence type="ECO:0000313" key="3">
    <source>
        <dbReference type="Proteomes" id="UP001187531"/>
    </source>
</evidence>
<dbReference type="InterPro" id="IPR000626">
    <property type="entry name" value="Ubiquitin-like_dom"/>
</dbReference>
<dbReference type="AlphaFoldDB" id="A0AA88KZ02"/>
<name>A0AA88KZ02_ARTSF</name>
<dbReference type="EMBL" id="JAVRJZ010000015">
    <property type="protein sequence ID" value="KAK2712828.1"/>
    <property type="molecule type" value="Genomic_DNA"/>
</dbReference>
<protein>
    <recommendedName>
        <fullName evidence="1">Ubiquitin-like domain-containing protein</fullName>
    </recommendedName>
</protein>
<dbReference type="PANTHER" id="PTHR13169:SF0">
    <property type="entry name" value="UBIQUITIN-LIKE PROTEIN 3"/>
    <property type="match status" value="1"/>
</dbReference>
<proteinExistence type="predicted"/>
<keyword evidence="3" id="KW-1185">Reference proteome</keyword>